<gene>
    <name evidence="13" type="ORF">ASCRUDRAFT_27098</name>
</gene>
<keyword evidence="10" id="KW-0961">Cell wall biogenesis/degradation</keyword>
<feature type="non-terminal residue" evidence="13">
    <location>
        <position position="1"/>
    </location>
</feature>
<dbReference type="GO" id="GO:0005576">
    <property type="term" value="C:extracellular region"/>
    <property type="evidence" value="ECO:0007669"/>
    <property type="project" value="UniProtKB-ARBA"/>
</dbReference>
<dbReference type="PANTHER" id="PTHR16631:SF14">
    <property type="entry name" value="FAMILY 17 GLUCOSIDASE SCW10-RELATED"/>
    <property type="match status" value="1"/>
</dbReference>
<dbReference type="GO" id="GO:0000747">
    <property type="term" value="P:conjugation with cellular fusion"/>
    <property type="evidence" value="ECO:0007669"/>
    <property type="project" value="UniProtKB-ARBA"/>
</dbReference>
<dbReference type="FunCoup" id="A0A1D2VD26">
    <property type="interactions" value="105"/>
</dbReference>
<evidence type="ECO:0000256" key="1">
    <source>
        <dbReference type="ARBA" id="ARBA00004191"/>
    </source>
</evidence>
<feature type="non-terminal residue" evidence="13">
    <location>
        <position position="276"/>
    </location>
</feature>
<keyword evidence="6" id="KW-0732">Signal</keyword>
<dbReference type="GO" id="GO:0071555">
    <property type="term" value="P:cell wall organization"/>
    <property type="evidence" value="ECO:0007669"/>
    <property type="project" value="UniProtKB-KW"/>
</dbReference>
<keyword evidence="9" id="KW-0326">Glycosidase</keyword>
<evidence type="ECO:0000256" key="12">
    <source>
        <dbReference type="RuleBase" id="RU004335"/>
    </source>
</evidence>
<comment type="function">
    <text evidence="11">Glucanases possibly play a role in cell expansion during growth, in cell-cell fusion during mating, and in spore release during sporulation.</text>
</comment>
<keyword evidence="4" id="KW-0964">Secreted</keyword>
<dbReference type="FunFam" id="3.20.20.80:FF:000111">
    <property type="entry name" value="Soluble cell wall protein"/>
    <property type="match status" value="1"/>
</dbReference>
<evidence type="ECO:0000313" key="13">
    <source>
        <dbReference type="EMBL" id="ODV59403.1"/>
    </source>
</evidence>
<evidence type="ECO:0000256" key="4">
    <source>
        <dbReference type="ARBA" id="ARBA00022525"/>
    </source>
</evidence>
<evidence type="ECO:0000313" key="14">
    <source>
        <dbReference type="Proteomes" id="UP000095038"/>
    </source>
</evidence>
<dbReference type="AlphaFoldDB" id="A0A1D2VD26"/>
<evidence type="ECO:0000256" key="8">
    <source>
        <dbReference type="ARBA" id="ARBA00023180"/>
    </source>
</evidence>
<keyword evidence="7 13" id="KW-0378">Hydrolase</keyword>
<evidence type="ECO:0000256" key="2">
    <source>
        <dbReference type="ARBA" id="ARBA00008773"/>
    </source>
</evidence>
<dbReference type="EMBL" id="KV454486">
    <property type="protein sequence ID" value="ODV59403.1"/>
    <property type="molecule type" value="Genomic_DNA"/>
</dbReference>
<dbReference type="Gene3D" id="3.20.20.80">
    <property type="entry name" value="Glycosidases"/>
    <property type="match status" value="1"/>
</dbReference>
<dbReference type="InParanoid" id="A0A1D2VD26"/>
<dbReference type="GO" id="GO:0009986">
    <property type="term" value="C:cell surface"/>
    <property type="evidence" value="ECO:0007669"/>
    <property type="project" value="TreeGrafter"/>
</dbReference>
<evidence type="ECO:0000256" key="10">
    <source>
        <dbReference type="ARBA" id="ARBA00023316"/>
    </source>
</evidence>
<dbReference type="GO" id="GO:0042973">
    <property type="term" value="F:glucan endo-1,3-beta-D-glucosidase activity"/>
    <property type="evidence" value="ECO:0007669"/>
    <property type="project" value="TreeGrafter"/>
</dbReference>
<keyword evidence="3" id="KW-0134">Cell wall</keyword>
<evidence type="ECO:0000256" key="5">
    <source>
        <dbReference type="ARBA" id="ARBA00022685"/>
    </source>
</evidence>
<reference evidence="14" key="1">
    <citation type="submission" date="2016-05" db="EMBL/GenBank/DDBJ databases">
        <title>Comparative genomics of biotechnologically important yeasts.</title>
        <authorList>
            <consortium name="DOE Joint Genome Institute"/>
            <person name="Riley R."/>
            <person name="Haridas S."/>
            <person name="Wolfe K.H."/>
            <person name="Lopes M.R."/>
            <person name="Hittinger C.T."/>
            <person name="Goker M."/>
            <person name="Salamov A."/>
            <person name="Wisecaver J."/>
            <person name="Long T.M."/>
            <person name="Aerts A.L."/>
            <person name="Barry K."/>
            <person name="Choi C."/>
            <person name="Clum A."/>
            <person name="Coughlan A.Y."/>
            <person name="Deshpande S."/>
            <person name="Douglass A.P."/>
            <person name="Hanson S.J."/>
            <person name="Klenk H.-P."/>
            <person name="Labutti K."/>
            <person name="Lapidus A."/>
            <person name="Lindquist E."/>
            <person name="Lipzen A."/>
            <person name="Meier-Kolthoff J.P."/>
            <person name="Ohm R.A."/>
            <person name="Otillar R.P."/>
            <person name="Pangilinan J."/>
            <person name="Peng Y."/>
            <person name="Rokas A."/>
            <person name="Rosa C.A."/>
            <person name="Scheuner C."/>
            <person name="Sibirny A.A."/>
            <person name="Slot J.C."/>
            <person name="Stielow J.B."/>
            <person name="Sun H."/>
            <person name="Kurtzman C.P."/>
            <person name="Blackwell M."/>
            <person name="Grigoriev I.V."/>
            <person name="Jeffries T.W."/>
        </authorList>
    </citation>
    <scope>NUCLEOTIDE SEQUENCE [LARGE SCALE GENOMIC DNA]</scope>
    <source>
        <strain evidence="14">DSM 1968</strain>
    </source>
</reference>
<evidence type="ECO:0000256" key="9">
    <source>
        <dbReference type="ARBA" id="ARBA00023295"/>
    </source>
</evidence>
<dbReference type="Pfam" id="PF00332">
    <property type="entry name" value="Glyco_hydro_17"/>
    <property type="match status" value="1"/>
</dbReference>
<comment type="similarity">
    <text evidence="2 12">Belongs to the glycosyl hydrolase 17 family.</text>
</comment>
<accession>A0A1D2VD26</accession>
<organism evidence="13 14">
    <name type="scientific">Ascoidea rubescens DSM 1968</name>
    <dbReference type="NCBI Taxonomy" id="1344418"/>
    <lineage>
        <taxon>Eukaryota</taxon>
        <taxon>Fungi</taxon>
        <taxon>Dikarya</taxon>
        <taxon>Ascomycota</taxon>
        <taxon>Saccharomycotina</taxon>
        <taxon>Saccharomycetes</taxon>
        <taxon>Ascoideaceae</taxon>
        <taxon>Ascoidea</taxon>
    </lineage>
</organism>
<comment type="subcellular location">
    <subcellularLocation>
        <location evidence="1">Secreted</location>
        <location evidence="1">Cell wall</location>
    </subcellularLocation>
</comment>
<dbReference type="GO" id="GO:0009277">
    <property type="term" value="C:fungal-type cell wall"/>
    <property type="evidence" value="ECO:0007669"/>
    <property type="project" value="TreeGrafter"/>
</dbReference>
<dbReference type="OrthoDB" id="941679at2759"/>
<evidence type="ECO:0000256" key="7">
    <source>
        <dbReference type="ARBA" id="ARBA00022801"/>
    </source>
</evidence>
<evidence type="ECO:0000256" key="3">
    <source>
        <dbReference type="ARBA" id="ARBA00022512"/>
    </source>
</evidence>
<sequence length="276" mass="28989">TSSSPSSIAISAGSSKVVSSGGAKAITYSPYTNSGNCKDADTVASDLAKLSGYEIIRVYGTDCDTYGKVLSAIGSNQKLFAGIFHITDIQSQASLLIDAVKSSSRGWNAIYTVSIGNELVNNGAASTGQIKSAIDSVRSILSSAGYTGPVVSVDTLVAVKNNVALCEYSDYIAVNCHPFFDGKVKPSECGSWLKSQVNEVFEKCGSSKSVFIAETGWPHSGQSIGVSVPSSENQQTCIASIKETLGSSVTLFSQYNDYWKDPGPFGVEQAWGMFGD</sequence>
<dbReference type="PANTHER" id="PTHR16631">
    <property type="entry name" value="GLUCAN 1,3-BETA-GLUCOSIDASE"/>
    <property type="match status" value="1"/>
</dbReference>
<dbReference type="Proteomes" id="UP000095038">
    <property type="component" value="Unassembled WGS sequence"/>
</dbReference>
<dbReference type="InterPro" id="IPR000490">
    <property type="entry name" value="Glyco_hydro_17"/>
</dbReference>
<name>A0A1D2VD26_9ASCO</name>
<proteinExistence type="inferred from homology"/>
<dbReference type="GO" id="GO:0005975">
    <property type="term" value="P:carbohydrate metabolic process"/>
    <property type="evidence" value="ECO:0007669"/>
    <property type="project" value="InterPro"/>
</dbReference>
<dbReference type="SUPFAM" id="SSF51445">
    <property type="entry name" value="(Trans)glycosidases"/>
    <property type="match status" value="1"/>
</dbReference>
<protein>
    <submittedName>
        <fullName evidence="13">Glycoside hydrolase family 17 protein</fullName>
    </submittedName>
</protein>
<dbReference type="InterPro" id="IPR050732">
    <property type="entry name" value="Beta-glucan_modifiers"/>
</dbReference>
<keyword evidence="14" id="KW-1185">Reference proteome</keyword>
<evidence type="ECO:0000256" key="11">
    <source>
        <dbReference type="ARBA" id="ARBA00056660"/>
    </source>
</evidence>
<dbReference type="STRING" id="1344418.A0A1D2VD26"/>
<evidence type="ECO:0000256" key="6">
    <source>
        <dbReference type="ARBA" id="ARBA00022729"/>
    </source>
</evidence>
<dbReference type="InterPro" id="IPR017853">
    <property type="entry name" value="GH"/>
</dbReference>
<keyword evidence="5" id="KW-0165">Cleavage on pair of basic residues</keyword>
<dbReference type="RefSeq" id="XP_020045710.1">
    <property type="nucleotide sequence ID" value="XM_020189983.1"/>
</dbReference>
<dbReference type="GeneID" id="30963619"/>
<keyword evidence="8" id="KW-0325">Glycoprotein</keyword>